<gene>
    <name evidence="3" type="ORF">IU514_02770</name>
</gene>
<dbReference type="Proteomes" id="UP001429984">
    <property type="component" value="Unassembled WGS sequence"/>
</dbReference>
<dbReference type="SMART" id="SM00829">
    <property type="entry name" value="PKS_ER"/>
    <property type="match status" value="1"/>
</dbReference>
<sequence>MKAAVYSRTGPARDVLSIAERPRPEPQAGEVRVRVVWSGVNPSDVKARAGTRSNVLPFPQIVPHSDGAGIIDAVGEGVPARRIGERVWIWNAAWGRADGTAAEWIVVPAAQAVAVPEGVALDAAACFGIPALTACHAVSVDGGVAGKRVLVAGGAGAVGHYAVQMAKLAGASQVIATVSSADKAARAIDAGADVAIDYKTEDLVGRVSQETQGHGVDCIIEVDFAANAEQDFAMLAPEGRIVVYGSAAPEIRVPFVPAILKNVRLSFFIVYHLSGTDRAIAIHHLHRWLEAGALKHAIALRLPLDQIAQAHEAVESGSAIGNVVLAITDEAGAAAAILS</sequence>
<dbReference type="InterPro" id="IPR020843">
    <property type="entry name" value="ER"/>
</dbReference>
<protein>
    <submittedName>
        <fullName evidence="3">NADPH:quinone reductase</fullName>
    </submittedName>
</protein>
<accession>A0ABS0B399</accession>
<dbReference type="EMBL" id="JADLZT010000002">
    <property type="protein sequence ID" value="MBF6022944.1"/>
    <property type="molecule type" value="Genomic_DNA"/>
</dbReference>
<comment type="caution">
    <text evidence="3">The sequence shown here is derived from an EMBL/GenBank/DDBJ whole genome shotgun (WGS) entry which is preliminary data.</text>
</comment>
<evidence type="ECO:0000313" key="3">
    <source>
        <dbReference type="EMBL" id="MBF6022944.1"/>
    </source>
</evidence>
<dbReference type="PANTHER" id="PTHR44154:SF1">
    <property type="entry name" value="QUINONE OXIDOREDUCTASE"/>
    <property type="match status" value="1"/>
</dbReference>
<evidence type="ECO:0000259" key="2">
    <source>
        <dbReference type="SMART" id="SM00829"/>
    </source>
</evidence>
<keyword evidence="4" id="KW-1185">Reference proteome</keyword>
<dbReference type="SUPFAM" id="SSF51735">
    <property type="entry name" value="NAD(P)-binding Rossmann-fold domains"/>
    <property type="match status" value="1"/>
</dbReference>
<name>A0ABS0B399_9GAMM</name>
<organism evidence="3 4">
    <name type="scientific">Lysobacter niastensis</name>
    <dbReference type="NCBI Taxonomy" id="380629"/>
    <lineage>
        <taxon>Bacteria</taxon>
        <taxon>Pseudomonadati</taxon>
        <taxon>Pseudomonadota</taxon>
        <taxon>Gammaproteobacteria</taxon>
        <taxon>Lysobacterales</taxon>
        <taxon>Lysobacteraceae</taxon>
        <taxon>Lysobacter</taxon>
    </lineage>
</organism>
<dbReference type="InterPro" id="IPR013154">
    <property type="entry name" value="ADH-like_N"/>
</dbReference>
<dbReference type="SUPFAM" id="SSF50129">
    <property type="entry name" value="GroES-like"/>
    <property type="match status" value="1"/>
</dbReference>
<dbReference type="PANTHER" id="PTHR44154">
    <property type="entry name" value="QUINONE OXIDOREDUCTASE"/>
    <property type="match status" value="1"/>
</dbReference>
<proteinExistence type="predicted"/>
<dbReference type="Pfam" id="PF00107">
    <property type="entry name" value="ADH_zinc_N"/>
    <property type="match status" value="1"/>
</dbReference>
<evidence type="ECO:0000313" key="4">
    <source>
        <dbReference type="Proteomes" id="UP001429984"/>
    </source>
</evidence>
<dbReference type="CDD" id="cd08253">
    <property type="entry name" value="zeta_crystallin"/>
    <property type="match status" value="1"/>
</dbReference>
<feature type="domain" description="Enoyl reductase (ER)" evidence="2">
    <location>
        <begin position="12"/>
        <end position="325"/>
    </location>
</feature>
<dbReference type="InterPro" id="IPR036291">
    <property type="entry name" value="NAD(P)-bd_dom_sf"/>
</dbReference>
<dbReference type="InterPro" id="IPR011032">
    <property type="entry name" value="GroES-like_sf"/>
</dbReference>
<dbReference type="InterPro" id="IPR013149">
    <property type="entry name" value="ADH-like_C"/>
</dbReference>
<dbReference type="InterPro" id="IPR051603">
    <property type="entry name" value="Zinc-ADH_QOR/CCCR"/>
</dbReference>
<dbReference type="RefSeq" id="WP_194929566.1">
    <property type="nucleotide sequence ID" value="NZ_JADLZT010000002.1"/>
</dbReference>
<evidence type="ECO:0000256" key="1">
    <source>
        <dbReference type="ARBA" id="ARBA00022857"/>
    </source>
</evidence>
<keyword evidence="1" id="KW-0521">NADP</keyword>
<dbReference type="Pfam" id="PF08240">
    <property type="entry name" value="ADH_N"/>
    <property type="match status" value="1"/>
</dbReference>
<reference evidence="3 4" key="1">
    <citation type="submission" date="2020-11" db="EMBL/GenBank/DDBJ databases">
        <title>Draft Genome Sequence and Secondary Metabolite Biosynthetic Potential of the Lysobacter niastensis Type strain DSM 18481.</title>
        <authorList>
            <person name="Turrini P."/>
            <person name="Artuso I."/>
            <person name="Tescari M."/>
            <person name="Lugli G.A."/>
            <person name="Frangipani E."/>
            <person name="Ventura M."/>
            <person name="Visca P."/>
        </authorList>
    </citation>
    <scope>NUCLEOTIDE SEQUENCE [LARGE SCALE GENOMIC DNA]</scope>
    <source>
        <strain evidence="3 4">DSM 18481</strain>
    </source>
</reference>
<dbReference type="Gene3D" id="3.40.50.720">
    <property type="entry name" value="NAD(P)-binding Rossmann-like Domain"/>
    <property type="match status" value="1"/>
</dbReference>
<dbReference type="Gene3D" id="3.90.180.10">
    <property type="entry name" value="Medium-chain alcohol dehydrogenases, catalytic domain"/>
    <property type="match status" value="1"/>
</dbReference>